<feature type="transmembrane region" description="Helical" evidence="5">
    <location>
        <begin position="207"/>
        <end position="229"/>
    </location>
</feature>
<feature type="transmembrane region" description="Helical" evidence="5">
    <location>
        <begin position="7"/>
        <end position="27"/>
    </location>
</feature>
<sequence>MERNDAVMPGVAIVVAALMWVLLLWLFNNETQVPKVEVNPQLKAAAAKEWPTIGKKVFEGAQPACAGCHGVAGQGGAGPKLVGDEHVDDTGLIVNNIRKGKGIMPAYPNLSDAEIIAVTNYIRNSWGNKYGVVGPEVLQAAVSNIGPEVLRVRSRFVPEDIKLPEIFLGTFVMVLLTYGVIGLFSVWAEGTELHVGIHKNRSNPIAVLFFVATVVSAAIFSILFAIQIVKTLSGQAADPPAQPSVTTEGLYSAMIFLSLAAALGIYMKYFKDSQVLVEDASGEFPW</sequence>
<evidence type="ECO:0000256" key="2">
    <source>
        <dbReference type="ARBA" id="ARBA00022723"/>
    </source>
</evidence>
<evidence type="ECO:0000256" key="3">
    <source>
        <dbReference type="ARBA" id="ARBA00023004"/>
    </source>
</evidence>
<keyword evidence="2 4" id="KW-0479">Metal-binding</keyword>
<feature type="domain" description="Cytochrome c" evidence="6">
    <location>
        <begin position="49"/>
        <end position="126"/>
    </location>
</feature>
<dbReference type="SUPFAM" id="SSF46626">
    <property type="entry name" value="Cytochrome c"/>
    <property type="match status" value="1"/>
</dbReference>
<protein>
    <submittedName>
        <fullName evidence="7">Mono/diheme cytochrome c family protein</fullName>
    </submittedName>
</protein>
<reference evidence="7 8" key="1">
    <citation type="submission" date="2018-06" db="EMBL/GenBank/DDBJ databases">
        <title>Genomic Encyclopedia of Type Strains, Phase IV (KMG-IV): sequencing the most valuable type-strain genomes for metagenomic binning, comparative biology and taxonomic classification.</title>
        <authorList>
            <person name="Goeker M."/>
        </authorList>
    </citation>
    <scope>NUCLEOTIDE SEQUENCE [LARGE SCALE GENOMIC DNA]</scope>
    <source>
        <strain evidence="7 8">DSM 18048</strain>
    </source>
</reference>
<dbReference type="RefSeq" id="WP_110886239.1">
    <property type="nucleotide sequence ID" value="NZ_QJSX01000005.1"/>
</dbReference>
<feature type="transmembrane region" description="Helical" evidence="5">
    <location>
        <begin position="249"/>
        <end position="267"/>
    </location>
</feature>
<dbReference type="PANTHER" id="PTHR35008:SF4">
    <property type="entry name" value="BLL4482 PROTEIN"/>
    <property type="match status" value="1"/>
</dbReference>
<dbReference type="Proteomes" id="UP000248326">
    <property type="component" value="Unassembled WGS sequence"/>
</dbReference>
<dbReference type="PANTHER" id="PTHR35008">
    <property type="entry name" value="BLL4482 PROTEIN-RELATED"/>
    <property type="match status" value="1"/>
</dbReference>
<comment type="caution">
    <text evidence="7">The sequence shown here is derived from an EMBL/GenBank/DDBJ whole genome shotgun (WGS) entry which is preliminary data.</text>
</comment>
<dbReference type="Pfam" id="PF13442">
    <property type="entry name" value="Cytochrome_CBB3"/>
    <property type="match status" value="1"/>
</dbReference>
<dbReference type="GO" id="GO:0046872">
    <property type="term" value="F:metal ion binding"/>
    <property type="evidence" value="ECO:0007669"/>
    <property type="project" value="UniProtKB-KW"/>
</dbReference>
<name>A0A318S6D5_9DEIO</name>
<keyword evidence="5" id="KW-0472">Membrane</keyword>
<evidence type="ECO:0000313" key="8">
    <source>
        <dbReference type="Proteomes" id="UP000248326"/>
    </source>
</evidence>
<dbReference type="InterPro" id="IPR036909">
    <property type="entry name" value="Cyt_c-like_dom_sf"/>
</dbReference>
<dbReference type="EMBL" id="QJSX01000005">
    <property type="protein sequence ID" value="PYE54453.1"/>
    <property type="molecule type" value="Genomic_DNA"/>
</dbReference>
<organism evidence="7 8">
    <name type="scientific">Deinococcus yavapaiensis KR-236</name>
    <dbReference type="NCBI Taxonomy" id="694435"/>
    <lineage>
        <taxon>Bacteria</taxon>
        <taxon>Thermotogati</taxon>
        <taxon>Deinococcota</taxon>
        <taxon>Deinococci</taxon>
        <taxon>Deinococcales</taxon>
        <taxon>Deinococcaceae</taxon>
        <taxon>Deinococcus</taxon>
    </lineage>
</organism>
<evidence type="ECO:0000313" key="7">
    <source>
        <dbReference type="EMBL" id="PYE54453.1"/>
    </source>
</evidence>
<keyword evidence="3 4" id="KW-0408">Iron</keyword>
<dbReference type="Gene3D" id="1.10.760.10">
    <property type="entry name" value="Cytochrome c-like domain"/>
    <property type="match status" value="1"/>
</dbReference>
<dbReference type="InterPro" id="IPR009056">
    <property type="entry name" value="Cyt_c-like_dom"/>
</dbReference>
<evidence type="ECO:0000256" key="1">
    <source>
        <dbReference type="ARBA" id="ARBA00022617"/>
    </source>
</evidence>
<feature type="transmembrane region" description="Helical" evidence="5">
    <location>
        <begin position="166"/>
        <end position="187"/>
    </location>
</feature>
<keyword evidence="5" id="KW-1133">Transmembrane helix</keyword>
<dbReference type="PROSITE" id="PS51007">
    <property type="entry name" value="CYTC"/>
    <property type="match status" value="1"/>
</dbReference>
<dbReference type="GO" id="GO:0009055">
    <property type="term" value="F:electron transfer activity"/>
    <property type="evidence" value="ECO:0007669"/>
    <property type="project" value="InterPro"/>
</dbReference>
<evidence type="ECO:0000256" key="4">
    <source>
        <dbReference type="PROSITE-ProRule" id="PRU00433"/>
    </source>
</evidence>
<accession>A0A318S6D5</accession>
<keyword evidence="8" id="KW-1185">Reference proteome</keyword>
<evidence type="ECO:0000256" key="5">
    <source>
        <dbReference type="SAM" id="Phobius"/>
    </source>
</evidence>
<dbReference type="GO" id="GO:0020037">
    <property type="term" value="F:heme binding"/>
    <property type="evidence" value="ECO:0007669"/>
    <property type="project" value="InterPro"/>
</dbReference>
<keyword evidence="1 4" id="KW-0349">Heme</keyword>
<dbReference type="OrthoDB" id="7933886at2"/>
<evidence type="ECO:0000259" key="6">
    <source>
        <dbReference type="PROSITE" id="PS51007"/>
    </source>
</evidence>
<proteinExistence type="predicted"/>
<dbReference type="AlphaFoldDB" id="A0A318S6D5"/>
<dbReference type="InterPro" id="IPR051459">
    <property type="entry name" value="Cytochrome_c-type_DH"/>
</dbReference>
<gene>
    <name evidence="7" type="ORF">DES52_10590</name>
</gene>
<keyword evidence="5" id="KW-0812">Transmembrane</keyword>